<dbReference type="STRING" id="999415.HMPREF9943_00612"/>
<comment type="function">
    <text evidence="13">In addition to polymerase activity, this DNA polymerase exhibits 5'-3' exonuclease activity.</text>
</comment>
<feature type="domain" description="DNA-directed DNA polymerase family A palm" evidence="15">
    <location>
        <begin position="628"/>
        <end position="833"/>
    </location>
</feature>
<keyword evidence="17" id="KW-1185">Reference proteome</keyword>
<dbReference type="SUPFAM" id="SSF56672">
    <property type="entry name" value="DNA/RNA polymerases"/>
    <property type="match status" value="1"/>
</dbReference>
<keyword evidence="13" id="KW-0269">Exonuclease</keyword>
<dbReference type="PANTHER" id="PTHR10133:SF27">
    <property type="entry name" value="DNA POLYMERASE NU"/>
    <property type="match status" value="1"/>
</dbReference>
<protein>
    <recommendedName>
        <fullName evidence="3 12">DNA polymerase I</fullName>
        <ecNumber evidence="2 12">2.7.7.7</ecNumber>
    </recommendedName>
</protein>
<dbReference type="PANTHER" id="PTHR10133">
    <property type="entry name" value="DNA POLYMERASE I"/>
    <property type="match status" value="1"/>
</dbReference>
<evidence type="ECO:0000313" key="16">
    <source>
        <dbReference type="EMBL" id="EMD17049.1"/>
    </source>
</evidence>
<comment type="similarity">
    <text evidence="1 13">Belongs to the DNA polymerase type-A family.</text>
</comment>
<dbReference type="InterPro" id="IPR043502">
    <property type="entry name" value="DNA/RNA_pol_sf"/>
</dbReference>
<dbReference type="SMART" id="SM00475">
    <property type="entry name" value="53EXOc"/>
    <property type="match status" value="1"/>
</dbReference>
<dbReference type="Gene3D" id="1.20.1060.10">
    <property type="entry name" value="Taq DNA Polymerase, Chain T, domain 4"/>
    <property type="match status" value="1"/>
</dbReference>
<evidence type="ECO:0000256" key="9">
    <source>
        <dbReference type="ARBA" id="ARBA00023125"/>
    </source>
</evidence>
<comment type="catalytic activity">
    <reaction evidence="11 13">
        <text>DNA(n) + a 2'-deoxyribonucleoside 5'-triphosphate = DNA(n+1) + diphosphate</text>
        <dbReference type="Rhea" id="RHEA:22508"/>
        <dbReference type="Rhea" id="RHEA-COMP:17339"/>
        <dbReference type="Rhea" id="RHEA-COMP:17340"/>
        <dbReference type="ChEBI" id="CHEBI:33019"/>
        <dbReference type="ChEBI" id="CHEBI:61560"/>
        <dbReference type="ChEBI" id="CHEBI:173112"/>
        <dbReference type="EC" id="2.7.7.7"/>
    </reaction>
</comment>
<keyword evidence="7 13" id="KW-0227">DNA damage</keyword>
<dbReference type="OrthoDB" id="9806424at2"/>
<dbReference type="PRINTS" id="PR00868">
    <property type="entry name" value="DNAPOLI"/>
</dbReference>
<dbReference type="InterPro" id="IPR036279">
    <property type="entry name" value="5-3_exonuclease_C_sf"/>
</dbReference>
<dbReference type="Pfam" id="PF01367">
    <property type="entry name" value="5_3_exonuc"/>
    <property type="match status" value="1"/>
</dbReference>
<proteinExistence type="inferred from homology"/>
<feature type="domain" description="5'-3' exonuclease" evidence="14">
    <location>
        <begin position="1"/>
        <end position="264"/>
    </location>
</feature>
<dbReference type="CDD" id="cd09898">
    <property type="entry name" value="H3TH_53EXO"/>
    <property type="match status" value="1"/>
</dbReference>
<dbReference type="PATRIC" id="fig|999415.3.peg.610"/>
<keyword evidence="13" id="KW-0378">Hydrolase</keyword>
<evidence type="ECO:0000256" key="1">
    <source>
        <dbReference type="ARBA" id="ARBA00007705"/>
    </source>
</evidence>
<dbReference type="SMART" id="SM00482">
    <property type="entry name" value="POLAc"/>
    <property type="match status" value="1"/>
</dbReference>
<evidence type="ECO:0000256" key="7">
    <source>
        <dbReference type="ARBA" id="ARBA00022763"/>
    </source>
</evidence>
<gene>
    <name evidence="13" type="primary">polA</name>
    <name evidence="16" type="ORF">HMPREF9943_00612</name>
</gene>
<dbReference type="CDD" id="cd06140">
    <property type="entry name" value="DNA_polA_I_Bacillus_like_exo"/>
    <property type="match status" value="1"/>
</dbReference>
<evidence type="ECO:0000256" key="10">
    <source>
        <dbReference type="ARBA" id="ARBA00023204"/>
    </source>
</evidence>
<dbReference type="BioCyc" id="ECAT999415-HMP:GTTI-633-MONOMER"/>
<evidence type="ECO:0000313" key="17">
    <source>
        <dbReference type="Proteomes" id="UP000011758"/>
    </source>
</evidence>
<evidence type="ECO:0000256" key="3">
    <source>
        <dbReference type="ARBA" id="ARBA00020311"/>
    </source>
</evidence>
<evidence type="ECO:0000256" key="11">
    <source>
        <dbReference type="ARBA" id="ARBA00049244"/>
    </source>
</evidence>
<dbReference type="InterPro" id="IPR019760">
    <property type="entry name" value="DNA-dir_DNA_pol_A_CS"/>
</dbReference>
<dbReference type="InterPro" id="IPR001098">
    <property type="entry name" value="DNA-dir_DNA_pol_A_palm_dom"/>
</dbReference>
<dbReference type="AlphaFoldDB" id="M2PN95"/>
<dbReference type="Gene3D" id="3.40.50.1010">
    <property type="entry name" value="5'-nuclease"/>
    <property type="match status" value="1"/>
</dbReference>
<evidence type="ECO:0000256" key="6">
    <source>
        <dbReference type="ARBA" id="ARBA00022705"/>
    </source>
</evidence>
<organism evidence="16 17">
    <name type="scientific">Eggerthia catenaformis OT 569 = DSM 20559</name>
    <dbReference type="NCBI Taxonomy" id="999415"/>
    <lineage>
        <taxon>Bacteria</taxon>
        <taxon>Bacillati</taxon>
        <taxon>Bacillota</taxon>
        <taxon>Erysipelotrichia</taxon>
        <taxon>Erysipelotrichales</taxon>
        <taxon>Coprobacillaceae</taxon>
        <taxon>Eggerthia</taxon>
    </lineage>
</organism>
<dbReference type="eggNOG" id="COG0749">
    <property type="taxonomic scope" value="Bacteria"/>
</dbReference>
<dbReference type="InterPro" id="IPR036397">
    <property type="entry name" value="RNaseH_sf"/>
</dbReference>
<dbReference type="SMART" id="SM00279">
    <property type="entry name" value="HhH2"/>
    <property type="match status" value="1"/>
</dbReference>
<keyword evidence="6 13" id="KW-0235">DNA replication</keyword>
<dbReference type="EMBL" id="AGEJ01000011">
    <property type="protein sequence ID" value="EMD17049.1"/>
    <property type="molecule type" value="Genomic_DNA"/>
</dbReference>
<dbReference type="FunFam" id="1.10.150.20:FF:000002">
    <property type="entry name" value="DNA polymerase I"/>
    <property type="match status" value="1"/>
</dbReference>
<dbReference type="CDD" id="cd09859">
    <property type="entry name" value="PIN_53EXO"/>
    <property type="match status" value="1"/>
</dbReference>
<dbReference type="SUPFAM" id="SSF53098">
    <property type="entry name" value="Ribonuclease H-like"/>
    <property type="match status" value="1"/>
</dbReference>
<dbReference type="Gene3D" id="3.30.70.370">
    <property type="match status" value="1"/>
</dbReference>
<dbReference type="FunFam" id="1.20.1060.10:FF:000001">
    <property type="entry name" value="DNA polymerase I"/>
    <property type="match status" value="1"/>
</dbReference>
<evidence type="ECO:0000256" key="5">
    <source>
        <dbReference type="ARBA" id="ARBA00022695"/>
    </source>
</evidence>
<dbReference type="GO" id="GO:0006302">
    <property type="term" value="P:double-strand break repair"/>
    <property type="evidence" value="ECO:0007669"/>
    <property type="project" value="TreeGrafter"/>
</dbReference>
<reference evidence="16 17" key="1">
    <citation type="submission" date="2013-02" db="EMBL/GenBank/DDBJ databases">
        <title>The Genome Sequence of Lactobacillus catenaformis F0143.</title>
        <authorList>
            <consortium name="The Broad Institute Genome Sequencing Platform"/>
            <person name="Earl A."/>
            <person name="Ward D."/>
            <person name="Feldgarden M."/>
            <person name="Gevers D."/>
            <person name="Izard J."/>
            <person name="Blanton J.M."/>
            <person name="Mathney J."/>
            <person name="Dewhirst F.E."/>
            <person name="Young S.K."/>
            <person name="Zeng Q."/>
            <person name="Gargeya S."/>
            <person name="Fitzgerald M."/>
            <person name="Haas B."/>
            <person name="Abouelleil A."/>
            <person name="Alvarado L."/>
            <person name="Arachchi H.M."/>
            <person name="Berlin A."/>
            <person name="Chapman S.B."/>
            <person name="Gearin G."/>
            <person name="Goldberg J."/>
            <person name="Griggs A."/>
            <person name="Gujja S."/>
            <person name="Hansen M."/>
            <person name="Heiman D."/>
            <person name="Howarth C."/>
            <person name="Larimer J."/>
            <person name="Lui A."/>
            <person name="MacDonald P.J.P."/>
            <person name="McCowen C."/>
            <person name="Montmayeur A."/>
            <person name="Murphy C."/>
            <person name="Neiman D."/>
            <person name="Pearson M."/>
            <person name="Priest M."/>
            <person name="Roberts A."/>
            <person name="Saif S."/>
            <person name="Shea T."/>
            <person name="Sisk P."/>
            <person name="Stolte C."/>
            <person name="Sykes S."/>
            <person name="Wortman J."/>
            <person name="Nusbaum C."/>
            <person name="Birren B."/>
        </authorList>
    </citation>
    <scope>NUCLEOTIDE SEQUENCE [LARGE SCALE GENOMIC DNA]</scope>
    <source>
        <strain evidence="16 17">OT 569</strain>
    </source>
</reference>
<dbReference type="InterPro" id="IPR002298">
    <property type="entry name" value="DNA_polymerase_A"/>
</dbReference>
<evidence type="ECO:0000256" key="4">
    <source>
        <dbReference type="ARBA" id="ARBA00022679"/>
    </source>
</evidence>
<dbReference type="PROSITE" id="PS00447">
    <property type="entry name" value="DNA_POLYMERASE_A"/>
    <property type="match status" value="1"/>
</dbReference>
<keyword evidence="10 13" id="KW-0234">DNA repair</keyword>
<dbReference type="Pfam" id="PF00476">
    <property type="entry name" value="DNA_pol_A"/>
    <property type="match status" value="1"/>
</dbReference>
<dbReference type="RefSeq" id="WP_004801910.1">
    <property type="nucleotide sequence ID" value="NZ_KB446647.1"/>
</dbReference>
<dbReference type="GO" id="GO:0003887">
    <property type="term" value="F:DNA-directed DNA polymerase activity"/>
    <property type="evidence" value="ECO:0007669"/>
    <property type="project" value="UniProtKB-UniRule"/>
</dbReference>
<dbReference type="GO" id="GO:0008409">
    <property type="term" value="F:5'-3' exonuclease activity"/>
    <property type="evidence" value="ECO:0007669"/>
    <property type="project" value="UniProtKB-UniRule"/>
</dbReference>
<evidence type="ECO:0000259" key="15">
    <source>
        <dbReference type="SMART" id="SM00482"/>
    </source>
</evidence>
<dbReference type="InterPro" id="IPR012337">
    <property type="entry name" value="RNaseH-like_sf"/>
</dbReference>
<name>M2PN95_9FIRM</name>
<dbReference type="Pfam" id="PF22619">
    <property type="entry name" value="DNA_polI_exo1"/>
    <property type="match status" value="1"/>
</dbReference>
<dbReference type="InterPro" id="IPR029060">
    <property type="entry name" value="PIN-like_dom_sf"/>
</dbReference>
<dbReference type="InterPro" id="IPR020045">
    <property type="entry name" value="DNA_polI_H3TH"/>
</dbReference>
<keyword evidence="5 13" id="KW-0548">Nucleotidyltransferase</keyword>
<keyword evidence="8 13" id="KW-0239">DNA-directed DNA polymerase</keyword>
<keyword evidence="9 13" id="KW-0238">DNA-binding</keyword>
<evidence type="ECO:0000256" key="12">
    <source>
        <dbReference type="NCBIfam" id="TIGR00593"/>
    </source>
</evidence>
<evidence type="ECO:0000256" key="8">
    <source>
        <dbReference type="ARBA" id="ARBA00022932"/>
    </source>
</evidence>
<evidence type="ECO:0000256" key="2">
    <source>
        <dbReference type="ARBA" id="ARBA00012417"/>
    </source>
</evidence>
<sequence>MKELILIDGNSLLFKAFYATAYTGNFMISRDGIPTNGVYGFARMIEKILEDRKAEYILTAFDYGKHTFRNELFEDYKATRKGVPEELIPQFDIAREYLKAHNIPYYELEGYEGDDLIGTLVSFGEKNDFRVSVYTGDKDAFQLISDKTAVYRTVKGVTELDVYNKETLSEKYDLSPDQIRDFLGLMGDTADNIPGIKGVGEKTALKLLHQYGTIEGIDEHKEEIKGKLGEKIREGIGAAFMSKKIATILRDIPLDIDLSIAHYDGFDFETLKEFYLKYDMNSLIKSMTLKQDKTEVSFTGETVSRMPVINNNSALYVCLYDENYHHSDILGFAIYNLNQAYFISYEDALKDKDFLEYLKDESKKKYMFNLKAGLLAARWHHIEIKGIIYDLSLATYVLSPGVKENIKNVADYYDYSDVFYEEEIFGKGVKKHIPDKDKLSLYCLKNAKAIYNLKKVSIEKLKDKQQYDLYENIEMPVSFILADMEYEGAKVDSKVLKEMDYSFDLLIENLSQEIFTLAGEEFNISSPKQLGDILFVKMGLKSGKKTKTGYSTSQDVLEKIEDQHPIISKILQYRMYTKLSSTYLKGLEQQIFSDGKIHTIYKQTLTQTGRLSSVDPNLQNIPVRSEEGKMIRKAFVSDHGYLVSYDYSQIELRILAHLANVDRLINAFKQDKDIHAHTAALIFGVDDQDVTPLMRRQAKTINFGIIYGMSEFRLSKQADMSIIEAKEFIKKYFETYPQIKIYMDQIIKDCQKKGYVSTVLNRKRYIPTINDKNFMVREQAKRFAMNAPIQGSGADIMKLAMIAANKTIKEHHFKSKIILQVHDELIFDVYEDECKDFMKAVKEAMENCFELLVPLKAEGACARDWCSLK</sequence>
<dbReference type="Pfam" id="PF02739">
    <property type="entry name" value="5_3_exonuc_N"/>
    <property type="match status" value="1"/>
</dbReference>
<dbReference type="Proteomes" id="UP000011758">
    <property type="component" value="Unassembled WGS sequence"/>
</dbReference>
<dbReference type="FunFam" id="1.10.150.20:FF:000003">
    <property type="entry name" value="DNA polymerase I"/>
    <property type="match status" value="1"/>
</dbReference>
<keyword evidence="4 13" id="KW-0808">Transferase</keyword>
<dbReference type="SUPFAM" id="SSF88723">
    <property type="entry name" value="PIN domain-like"/>
    <property type="match status" value="1"/>
</dbReference>
<dbReference type="GO" id="GO:0006261">
    <property type="term" value="P:DNA-templated DNA replication"/>
    <property type="evidence" value="ECO:0007669"/>
    <property type="project" value="UniProtKB-UniRule"/>
</dbReference>
<evidence type="ECO:0000256" key="13">
    <source>
        <dbReference type="RuleBase" id="RU004460"/>
    </source>
</evidence>
<dbReference type="Gene3D" id="3.30.420.10">
    <property type="entry name" value="Ribonuclease H-like superfamily/Ribonuclease H"/>
    <property type="match status" value="1"/>
</dbReference>
<dbReference type="NCBIfam" id="NF004397">
    <property type="entry name" value="PRK05755.1"/>
    <property type="match status" value="1"/>
</dbReference>
<comment type="caution">
    <text evidence="16">The sequence shown here is derived from an EMBL/GenBank/DDBJ whole genome shotgun (WGS) entry which is preliminary data.</text>
</comment>
<dbReference type="InterPro" id="IPR020046">
    <property type="entry name" value="5-3_exonucl_a-hlix_arch_N"/>
</dbReference>
<dbReference type="Gene3D" id="1.10.150.20">
    <property type="entry name" value="5' to 3' exonuclease, C-terminal subdomain"/>
    <property type="match status" value="2"/>
</dbReference>
<dbReference type="GO" id="GO:0003677">
    <property type="term" value="F:DNA binding"/>
    <property type="evidence" value="ECO:0007669"/>
    <property type="project" value="UniProtKB-UniRule"/>
</dbReference>
<accession>M2PN95</accession>
<dbReference type="CDD" id="cd08637">
    <property type="entry name" value="DNA_pol_A_pol_I_C"/>
    <property type="match status" value="1"/>
</dbReference>
<dbReference type="InterPro" id="IPR002421">
    <property type="entry name" value="5-3_exonuclease"/>
</dbReference>
<dbReference type="InterPro" id="IPR054690">
    <property type="entry name" value="DNA_polI_exonuclease"/>
</dbReference>
<dbReference type="InterPro" id="IPR008918">
    <property type="entry name" value="HhH2"/>
</dbReference>
<evidence type="ECO:0000259" key="14">
    <source>
        <dbReference type="SMART" id="SM00475"/>
    </source>
</evidence>
<dbReference type="NCBIfam" id="TIGR00593">
    <property type="entry name" value="pola"/>
    <property type="match status" value="1"/>
</dbReference>
<keyword evidence="13" id="KW-0540">Nuclease</keyword>
<comment type="subunit">
    <text evidence="13">Single-chain monomer with multiple functions.</text>
</comment>
<dbReference type="EC" id="2.7.7.7" evidence="2 12"/>
<dbReference type="InterPro" id="IPR018320">
    <property type="entry name" value="DNA_polymerase_1"/>
</dbReference>
<dbReference type="SUPFAM" id="SSF47807">
    <property type="entry name" value="5' to 3' exonuclease, C-terminal subdomain"/>
    <property type="match status" value="1"/>
</dbReference>